<sequence length="642" mass="73043">MHRHVSTSSCSPVQPKQPTTRRAYSQSTPQRAPSLGVITERSLSDLNRARSPAESRFASKNVSTAKIPTSFKNTQDLLMSLGMSTEETDKIRAPRRRNRETISLAPELADDASIRLPDITGISSLISGDDTKLSFGKVRHKNIGSIPISDDDQAILSALRTMQERIRQLETKNVSYRTAAMTLESNLRQAQKQYEAATSKAKSLEEQLEQRRREMIGSITAAEKQKIQKALEKERQSWQEKQSNLKLRIESLERELAFQTVRFQRLEDERNESVKSLAEALAEIDRVKEVNNSLKSQLSRETRTIKLENENLSARQRIHREATSLKKSKTSKSNDVVEDERGTGVESNDETADLGPVPKPTRKRVLNSRSKSTRIARKKPSKVEPSKLRNPSLSSRHRRNPEPVEESEYEENDDDDLSSSSVYDSEDESDVETTYSGSPSDTEPITQQHRRYQTKARKHAPARMRSRKAKPEVQARGVYFDGIPSPNVSMRKAMDSISQHNPATCTVCSRRRYRKYQLGSNQQPSWQYPTGNTPQDQAQSEEQWEEENTVRPSMRPESAVTSVLSQLEDEFRHLKLQYQSQVDKYEQLDPAVSKRRRKAVVGRLKEIIEELEIKADQIYALYDVLESKGFGPGPWLGAEMSV</sequence>
<organism evidence="1 2">
    <name type="scientific">Lipomyces orientalis</name>
    <dbReference type="NCBI Taxonomy" id="1233043"/>
    <lineage>
        <taxon>Eukaryota</taxon>
        <taxon>Fungi</taxon>
        <taxon>Dikarya</taxon>
        <taxon>Ascomycota</taxon>
        <taxon>Saccharomycotina</taxon>
        <taxon>Lipomycetes</taxon>
        <taxon>Lipomycetales</taxon>
        <taxon>Lipomycetaceae</taxon>
        <taxon>Lipomyces</taxon>
    </lineage>
</organism>
<dbReference type="EMBL" id="MU970048">
    <property type="protein sequence ID" value="KAK9324629.1"/>
    <property type="molecule type" value="Genomic_DNA"/>
</dbReference>
<dbReference type="Proteomes" id="UP001489719">
    <property type="component" value="Unassembled WGS sequence"/>
</dbReference>
<gene>
    <name evidence="1" type="ORF">V1517DRAFT_316983</name>
</gene>
<name>A0ACC3TU05_9ASCO</name>
<keyword evidence="2" id="KW-1185">Reference proteome</keyword>
<evidence type="ECO:0000313" key="1">
    <source>
        <dbReference type="EMBL" id="KAK9324629.1"/>
    </source>
</evidence>
<accession>A0ACC3TU05</accession>
<proteinExistence type="predicted"/>
<comment type="caution">
    <text evidence="1">The sequence shown here is derived from an EMBL/GenBank/DDBJ whole genome shotgun (WGS) entry which is preliminary data.</text>
</comment>
<evidence type="ECO:0000313" key="2">
    <source>
        <dbReference type="Proteomes" id="UP001489719"/>
    </source>
</evidence>
<protein>
    <submittedName>
        <fullName evidence="1">Centrosome microtubule-binding domain of Cep57-domain-containing protein</fullName>
    </submittedName>
</protein>
<reference evidence="2" key="1">
    <citation type="journal article" date="2024" name="Front. Bioeng. Biotechnol.">
        <title>Genome-scale model development and genomic sequencing of the oleaginous clade Lipomyces.</title>
        <authorList>
            <person name="Czajka J.J."/>
            <person name="Han Y."/>
            <person name="Kim J."/>
            <person name="Mondo S.J."/>
            <person name="Hofstad B.A."/>
            <person name="Robles A."/>
            <person name="Haridas S."/>
            <person name="Riley R."/>
            <person name="LaButti K."/>
            <person name="Pangilinan J."/>
            <person name="Andreopoulos W."/>
            <person name="Lipzen A."/>
            <person name="Yan J."/>
            <person name="Wang M."/>
            <person name="Ng V."/>
            <person name="Grigoriev I.V."/>
            <person name="Spatafora J.W."/>
            <person name="Magnuson J.K."/>
            <person name="Baker S.E."/>
            <person name="Pomraning K.R."/>
        </authorList>
    </citation>
    <scope>NUCLEOTIDE SEQUENCE [LARGE SCALE GENOMIC DNA]</scope>
    <source>
        <strain evidence="2">CBS 10300</strain>
    </source>
</reference>